<evidence type="ECO:0000313" key="1">
    <source>
        <dbReference type="EMBL" id="MPN61717.1"/>
    </source>
</evidence>
<gene>
    <name evidence="1" type="ORF">SDC9_209459</name>
</gene>
<accession>A0A645JEF2</accession>
<reference evidence="1" key="1">
    <citation type="submission" date="2019-08" db="EMBL/GenBank/DDBJ databases">
        <authorList>
            <person name="Kucharzyk K."/>
            <person name="Murdoch R.W."/>
            <person name="Higgins S."/>
            <person name="Loffler F."/>
        </authorList>
    </citation>
    <scope>NUCLEOTIDE SEQUENCE</scope>
</reference>
<dbReference type="AlphaFoldDB" id="A0A645JEF2"/>
<organism evidence="1">
    <name type="scientific">bioreactor metagenome</name>
    <dbReference type="NCBI Taxonomy" id="1076179"/>
    <lineage>
        <taxon>unclassified sequences</taxon>
        <taxon>metagenomes</taxon>
        <taxon>ecological metagenomes</taxon>
    </lineage>
</organism>
<sequence length="138" mass="15515">MIQKSQPSGSGGEGEDHIDFKKRVQQHPELFSIMGKKVDSTIEYPLPSGDSIDVVFQKYDRIVGVEVKSRKSDTKDIRRGLFQTVKYAAVLDASEKTTETPRRNIKVFLALEASFPPELISIRNTLNISVYDNLGDKI</sequence>
<proteinExistence type="predicted"/>
<dbReference type="EMBL" id="VSSQ01138717">
    <property type="protein sequence ID" value="MPN61717.1"/>
    <property type="molecule type" value="Genomic_DNA"/>
</dbReference>
<name>A0A645JEF2_9ZZZZ</name>
<evidence type="ECO:0008006" key="2">
    <source>
        <dbReference type="Google" id="ProtNLM"/>
    </source>
</evidence>
<comment type="caution">
    <text evidence="1">The sequence shown here is derived from an EMBL/GenBank/DDBJ whole genome shotgun (WGS) entry which is preliminary data.</text>
</comment>
<protein>
    <recommendedName>
        <fullName evidence="2">Endonuclease NucS</fullName>
    </recommendedName>
</protein>